<dbReference type="InterPro" id="IPR025558">
    <property type="entry name" value="DUF4283"/>
</dbReference>
<feature type="region of interest" description="Disordered" evidence="1">
    <location>
        <begin position="545"/>
        <end position="579"/>
    </location>
</feature>
<dbReference type="STRING" id="3880.G8A1X8"/>
<dbReference type="eggNOG" id="KOG1075">
    <property type="taxonomic scope" value="Eukaryota"/>
</dbReference>
<evidence type="ECO:0000313" key="4">
    <source>
        <dbReference type="EnsemblPlants" id="AES70779"/>
    </source>
</evidence>
<evidence type="ECO:0000256" key="1">
    <source>
        <dbReference type="SAM" id="MobiDB-lite"/>
    </source>
</evidence>
<protein>
    <submittedName>
        <fullName evidence="3">DUF4283 domain protein</fullName>
    </submittedName>
</protein>
<accession>A0A0C3VHD4</accession>
<dbReference type="PANTHER" id="PTHR31286">
    <property type="entry name" value="GLYCINE-RICH CELL WALL STRUCTURAL PROTEIN 1.8-LIKE"/>
    <property type="match status" value="1"/>
</dbReference>
<name>G8A1X8_MEDTR</name>
<dbReference type="HOGENOM" id="CLU_026538_0_0_1"/>
<organism evidence="3 5">
    <name type="scientific">Medicago truncatula</name>
    <name type="common">Barrel medic</name>
    <name type="synonym">Medicago tribuloides</name>
    <dbReference type="NCBI Taxonomy" id="3880"/>
    <lineage>
        <taxon>Eukaryota</taxon>
        <taxon>Viridiplantae</taxon>
        <taxon>Streptophyta</taxon>
        <taxon>Embryophyta</taxon>
        <taxon>Tracheophyta</taxon>
        <taxon>Spermatophyta</taxon>
        <taxon>Magnoliopsida</taxon>
        <taxon>eudicotyledons</taxon>
        <taxon>Gunneridae</taxon>
        <taxon>Pentapetalae</taxon>
        <taxon>rosids</taxon>
        <taxon>fabids</taxon>
        <taxon>Fabales</taxon>
        <taxon>Fabaceae</taxon>
        <taxon>Papilionoideae</taxon>
        <taxon>50 kb inversion clade</taxon>
        <taxon>NPAAA clade</taxon>
        <taxon>Hologalegina</taxon>
        <taxon>IRL clade</taxon>
        <taxon>Trifolieae</taxon>
        <taxon>Medicago</taxon>
    </lineage>
</organism>
<dbReference type="PANTHER" id="PTHR31286:SF60">
    <property type="entry name" value="PROTEIN, PUTATIVE-RELATED"/>
    <property type="match status" value="1"/>
</dbReference>
<reference evidence="3 5" key="1">
    <citation type="journal article" date="2011" name="Nature">
        <title>The Medicago genome provides insight into the evolution of rhizobial symbioses.</title>
        <authorList>
            <person name="Young N.D."/>
            <person name="Debelle F."/>
            <person name="Oldroyd G.E."/>
            <person name="Geurts R."/>
            <person name="Cannon S.B."/>
            <person name="Udvardi M.K."/>
            <person name="Benedito V.A."/>
            <person name="Mayer K.F."/>
            <person name="Gouzy J."/>
            <person name="Schoof H."/>
            <person name="Van de Peer Y."/>
            <person name="Proost S."/>
            <person name="Cook D.R."/>
            <person name="Meyers B.C."/>
            <person name="Spannagl M."/>
            <person name="Cheung F."/>
            <person name="De Mita S."/>
            <person name="Krishnakumar V."/>
            <person name="Gundlach H."/>
            <person name="Zhou S."/>
            <person name="Mudge J."/>
            <person name="Bharti A.K."/>
            <person name="Murray J.D."/>
            <person name="Naoumkina M.A."/>
            <person name="Rosen B."/>
            <person name="Silverstein K.A."/>
            <person name="Tang H."/>
            <person name="Rombauts S."/>
            <person name="Zhao P.X."/>
            <person name="Zhou P."/>
            <person name="Barbe V."/>
            <person name="Bardou P."/>
            <person name="Bechner M."/>
            <person name="Bellec A."/>
            <person name="Berger A."/>
            <person name="Berges H."/>
            <person name="Bidwell S."/>
            <person name="Bisseling T."/>
            <person name="Choisne N."/>
            <person name="Couloux A."/>
            <person name="Denny R."/>
            <person name="Deshpande S."/>
            <person name="Dai X."/>
            <person name="Doyle J.J."/>
            <person name="Dudez A.M."/>
            <person name="Farmer A.D."/>
            <person name="Fouteau S."/>
            <person name="Franken C."/>
            <person name="Gibelin C."/>
            <person name="Gish J."/>
            <person name="Goldstein S."/>
            <person name="Gonzalez A.J."/>
            <person name="Green P.J."/>
            <person name="Hallab A."/>
            <person name="Hartog M."/>
            <person name="Hua A."/>
            <person name="Humphray S.J."/>
            <person name="Jeong D.H."/>
            <person name="Jing Y."/>
            <person name="Jocker A."/>
            <person name="Kenton S.M."/>
            <person name="Kim D.J."/>
            <person name="Klee K."/>
            <person name="Lai H."/>
            <person name="Lang C."/>
            <person name="Lin S."/>
            <person name="Macmil S.L."/>
            <person name="Magdelenat G."/>
            <person name="Matthews L."/>
            <person name="McCorrison J."/>
            <person name="Monaghan E.L."/>
            <person name="Mun J.H."/>
            <person name="Najar F.Z."/>
            <person name="Nicholson C."/>
            <person name="Noirot C."/>
            <person name="O'Bleness M."/>
            <person name="Paule C.R."/>
            <person name="Poulain J."/>
            <person name="Prion F."/>
            <person name="Qin B."/>
            <person name="Qu C."/>
            <person name="Retzel E.F."/>
            <person name="Riddle C."/>
            <person name="Sallet E."/>
            <person name="Samain S."/>
            <person name="Samson N."/>
            <person name="Sanders I."/>
            <person name="Saurat O."/>
            <person name="Scarpelli C."/>
            <person name="Schiex T."/>
            <person name="Segurens B."/>
            <person name="Severin A.J."/>
            <person name="Sherrier D.J."/>
            <person name="Shi R."/>
            <person name="Sims S."/>
            <person name="Singer S.R."/>
            <person name="Sinharoy S."/>
            <person name="Sterck L."/>
            <person name="Viollet A."/>
            <person name="Wang B.B."/>
            <person name="Wang K."/>
            <person name="Wang M."/>
            <person name="Wang X."/>
            <person name="Warfsmann J."/>
            <person name="Weissenbach J."/>
            <person name="White D.D."/>
            <person name="White J.D."/>
            <person name="Wiley G.B."/>
            <person name="Wincker P."/>
            <person name="Xing Y."/>
            <person name="Yang L."/>
            <person name="Yao Z."/>
            <person name="Ying F."/>
            <person name="Zhai J."/>
            <person name="Zhou L."/>
            <person name="Zuber A."/>
            <person name="Denarie J."/>
            <person name="Dixon R.A."/>
            <person name="May G.D."/>
            <person name="Schwartz D.C."/>
            <person name="Rogers J."/>
            <person name="Quetier F."/>
            <person name="Town C.D."/>
            <person name="Roe B.A."/>
        </authorList>
    </citation>
    <scope>NUCLEOTIDE SEQUENCE [LARGE SCALE GENOMIC DNA]</scope>
    <source>
        <strain evidence="3">A17</strain>
        <strain evidence="4 5">cv. Jemalong A17</strain>
    </source>
</reference>
<dbReference type="EnsemblPlants" id="AES70779">
    <property type="protein sequence ID" value="AES70779"/>
    <property type="gene ID" value="MTR_3g062250"/>
</dbReference>
<dbReference type="EMBL" id="CM001219">
    <property type="protein sequence ID" value="AES70779.2"/>
    <property type="molecule type" value="Genomic_DNA"/>
</dbReference>
<dbReference type="AlphaFoldDB" id="G8A1X8"/>
<dbReference type="Pfam" id="PF14111">
    <property type="entry name" value="DUF4283"/>
    <property type="match status" value="1"/>
</dbReference>
<reference evidence="4" key="3">
    <citation type="submission" date="2015-04" db="UniProtKB">
        <authorList>
            <consortium name="EnsemblPlants"/>
        </authorList>
    </citation>
    <scope>IDENTIFICATION</scope>
    <source>
        <strain evidence="4">cv. Jemalong A17</strain>
    </source>
</reference>
<proteinExistence type="predicted"/>
<feature type="compositionally biased region" description="Basic residues" evidence="1">
    <location>
        <begin position="549"/>
        <end position="560"/>
    </location>
</feature>
<accession>G8A1X8</accession>
<evidence type="ECO:0000259" key="2">
    <source>
        <dbReference type="Pfam" id="PF14111"/>
    </source>
</evidence>
<keyword evidence="5" id="KW-1185">Reference proteome</keyword>
<evidence type="ECO:0000313" key="5">
    <source>
        <dbReference type="Proteomes" id="UP000002051"/>
    </source>
</evidence>
<dbReference type="Proteomes" id="UP000002051">
    <property type="component" value="Chromosome 3"/>
</dbReference>
<sequence>MASSICPCFGGRGDVQAIPLPPRVIIGDNVRIRITQSEYEVELNECSTSLHGRVTLQRSNAPITTQLLSQKLKTIWMNMGNWEVTPLGRACFEFKFSTVADMRKVLAQGSINLKSGILRLRCWSHDFNTQSQMKTHAQVWIHLMHLPQEYWREKTLLEIAFGVGTPLLVDNATKSRLFGIYARIMVDVDMSEKLINSVLVERGDLLSRSKFNMKDNLSFTPYTISHSAELIRTAGVFAHVSKADDISNHNNNLNGMLHVPSQVAFALKKSKTAPTHNKPALKSTMTQRYNLSHQPIHGHVSNSGATAAIQKRGDSSTLPLHNSFDILLEESELPLGEAMLADKDTNHNSTVVLAESTDIVDQVSKEIVLLNQTVNSKVSDDMNNEPSESAALISKKTILVTDVWPHSFTTSVPLSPEQCSMTRRRLFPSAATVPVTIVRDPSFYLSFMLPVLSEPTSDAMTIITPIIFTYEILGPDKGKISAPATSKNTSKACMKSEKILSKFWADDLDTNQASDNTLELDTNAEGLQVLLFESSVAAQYLLQNSGTTKKGKRGRPRMTKNRKDNSGNKAQGFLQSAES</sequence>
<gene>
    <name evidence="3" type="ordered locus">MTR_3g062250</name>
</gene>
<accession>G7IV28</accession>
<feature type="compositionally biased region" description="Polar residues" evidence="1">
    <location>
        <begin position="567"/>
        <end position="579"/>
    </location>
</feature>
<dbReference type="InterPro" id="IPR040256">
    <property type="entry name" value="At4g02000-like"/>
</dbReference>
<feature type="domain" description="DUF4283" evidence="2">
    <location>
        <begin position="45"/>
        <end position="130"/>
    </location>
</feature>
<evidence type="ECO:0000313" key="3">
    <source>
        <dbReference type="EMBL" id="AES70779.2"/>
    </source>
</evidence>
<reference evidence="3 5" key="2">
    <citation type="journal article" date="2014" name="BMC Genomics">
        <title>An improved genome release (version Mt4.0) for the model legume Medicago truncatula.</title>
        <authorList>
            <person name="Tang H."/>
            <person name="Krishnakumar V."/>
            <person name="Bidwell S."/>
            <person name="Rosen B."/>
            <person name="Chan A."/>
            <person name="Zhou S."/>
            <person name="Gentzbittel L."/>
            <person name="Childs K.L."/>
            <person name="Yandell M."/>
            <person name="Gundlach H."/>
            <person name="Mayer K.F."/>
            <person name="Schwartz D.C."/>
            <person name="Town C.D."/>
        </authorList>
    </citation>
    <scope>GENOME REANNOTATION</scope>
    <source>
        <strain evidence="4 5">cv. Jemalong A17</strain>
    </source>
</reference>
<dbReference type="PaxDb" id="3880-AES85466"/>